<reference evidence="13 14" key="1">
    <citation type="journal article" date="2013" name="BMC Genomics">
        <title>The genome and transcriptome of the pine saprophyte Ophiostoma piceae, and a comparison with the bark beetle-associated pine pathogen Grosmannia clavigera.</title>
        <authorList>
            <person name="Haridas S."/>
            <person name="Wang Y."/>
            <person name="Lim L."/>
            <person name="Massoumi Alamouti S."/>
            <person name="Jackman S."/>
            <person name="Docking R."/>
            <person name="Robertson G."/>
            <person name="Birol I."/>
            <person name="Bohlmann J."/>
            <person name="Breuil C."/>
        </authorList>
    </citation>
    <scope>NUCLEOTIDE SEQUENCE [LARGE SCALE GENOMIC DNA]</scope>
    <source>
        <strain evidence="13 14">UAMH 11346</strain>
    </source>
</reference>
<feature type="coiled-coil region" evidence="11">
    <location>
        <begin position="176"/>
        <end position="203"/>
    </location>
</feature>
<comment type="subcellular location">
    <subcellularLocation>
        <location evidence="10">Mitochondrion inner membrane</location>
        <topology evidence="10">Multi-pass membrane protein</topology>
    </subcellularLocation>
</comment>
<dbReference type="VEuPathDB" id="FungiDB:F503_03427"/>
<comment type="similarity">
    <text evidence="1 10">Belongs to the SHE9 family.</text>
</comment>
<evidence type="ECO:0000256" key="12">
    <source>
        <dbReference type="SAM" id="MobiDB-lite"/>
    </source>
</evidence>
<evidence type="ECO:0000256" key="7">
    <source>
        <dbReference type="ARBA" id="ARBA00023128"/>
    </source>
</evidence>
<dbReference type="OrthoDB" id="5595506at2759"/>
<feature type="coiled-coil region" evidence="11">
    <location>
        <begin position="243"/>
        <end position="270"/>
    </location>
</feature>
<keyword evidence="8 10" id="KW-0472">Membrane</keyword>
<comment type="subunit">
    <text evidence="10">Homooligomer.</text>
</comment>
<keyword evidence="2 10" id="KW-0812">Transmembrane</keyword>
<feature type="compositionally biased region" description="Low complexity" evidence="12">
    <location>
        <begin position="93"/>
        <end position="112"/>
    </location>
</feature>
<evidence type="ECO:0000256" key="10">
    <source>
        <dbReference type="RuleBase" id="RU364128"/>
    </source>
</evidence>
<dbReference type="Proteomes" id="UP000016923">
    <property type="component" value="Unassembled WGS sequence"/>
</dbReference>
<accession>S3D151</accession>
<sequence>MSRVGQVDGAAARPGDGSKGPDGMLCSDNSAANSTIKNPWHLEAPPPLPPSSKDDPLASIILAPPPSALPPIAAPAPAQEPKIEASAEPALDAKPSPAAETTTTSESETPSPKTEKKSDTSSDTSSDSASTWSLPSYAESRRFALNARFSRFMDDFQGRLFVASQALSDLTGYSAIEQMKAHNAQLEAELATAQADLRVTRRAYQAVNERRAATQREVTTLLARKDSWTPPDLERFTSLYRQDHELETNAQQAVERLKEAEADEARLSAAVTSGILKRYHEEQVWSDRIRRQSTWGTWGLMAVNILLFIVLQFFAEPWRRRRLMRGIAEAESDVLEDVRKELTHVRTVLASVSAVTGTAPSSPVAATASVGSAAATVSAPAPAESTVATGESRTEGVPVAAEAATPLPQQAAYKPSPSTPSSSSSASPRLSAHLARISAASASAYAAWPWSWHDIKEFGTDPQYWKAWASDLCSDRPVSLRMRDVSLLALQSAAAGAAVVGSILIFRGS</sequence>
<evidence type="ECO:0000256" key="11">
    <source>
        <dbReference type="SAM" id="Coils"/>
    </source>
</evidence>
<dbReference type="OMA" id="ERYMALI"/>
<dbReference type="HOGENOM" id="CLU_025632_1_0_1"/>
<feature type="compositionally biased region" description="Pro residues" evidence="12">
    <location>
        <begin position="63"/>
        <end position="74"/>
    </location>
</feature>
<evidence type="ECO:0000256" key="5">
    <source>
        <dbReference type="ARBA" id="ARBA00022989"/>
    </source>
</evidence>
<keyword evidence="7 10" id="KW-0496">Mitochondrion</keyword>
<proteinExistence type="inferred from homology"/>
<feature type="compositionally biased region" description="Low complexity" evidence="12">
    <location>
        <begin position="121"/>
        <end position="132"/>
    </location>
</feature>
<evidence type="ECO:0000313" key="13">
    <source>
        <dbReference type="EMBL" id="EPE07000.1"/>
    </source>
</evidence>
<keyword evidence="4 10" id="KW-0809">Transit peptide</keyword>
<dbReference type="InterPro" id="IPR008839">
    <property type="entry name" value="MDM33_fungi"/>
</dbReference>
<evidence type="ECO:0000256" key="4">
    <source>
        <dbReference type="ARBA" id="ARBA00022946"/>
    </source>
</evidence>
<keyword evidence="5 10" id="KW-1133">Transmembrane helix</keyword>
<evidence type="ECO:0000256" key="9">
    <source>
        <dbReference type="ARBA" id="ARBA00024807"/>
    </source>
</evidence>
<keyword evidence="6 11" id="KW-0175">Coiled coil</keyword>
<keyword evidence="3 10" id="KW-0999">Mitochondrion inner membrane</keyword>
<dbReference type="PANTHER" id="PTHR31961">
    <property type="entry name" value="SENSITIVE TO HIGH EXPRESSION PROTEIN 9, MITOCHONDRIAL"/>
    <property type="match status" value="1"/>
</dbReference>
<dbReference type="GO" id="GO:0007007">
    <property type="term" value="P:inner mitochondrial membrane organization"/>
    <property type="evidence" value="ECO:0007669"/>
    <property type="project" value="TreeGrafter"/>
</dbReference>
<evidence type="ECO:0000256" key="1">
    <source>
        <dbReference type="ARBA" id="ARBA00007472"/>
    </source>
</evidence>
<comment type="function">
    <text evidence="9">Required for the maintenance of the structure of the mitochondrial inner membrane. Involved in mitochondrial morphology. Causes growth arrest when highly overexpressed.</text>
</comment>
<feature type="region of interest" description="Disordered" evidence="12">
    <location>
        <begin position="1"/>
        <end position="132"/>
    </location>
</feature>
<evidence type="ECO:0000256" key="8">
    <source>
        <dbReference type="ARBA" id="ARBA00023136"/>
    </source>
</evidence>
<evidence type="ECO:0000256" key="6">
    <source>
        <dbReference type="ARBA" id="ARBA00023054"/>
    </source>
</evidence>
<feature type="region of interest" description="Disordered" evidence="12">
    <location>
        <begin position="405"/>
        <end position="427"/>
    </location>
</feature>
<feature type="compositionally biased region" description="Polar residues" evidence="12">
    <location>
        <begin position="27"/>
        <end position="37"/>
    </location>
</feature>
<feature type="transmembrane region" description="Helical" evidence="10">
    <location>
        <begin position="485"/>
        <end position="506"/>
    </location>
</feature>
<evidence type="ECO:0000256" key="2">
    <source>
        <dbReference type="ARBA" id="ARBA00022692"/>
    </source>
</evidence>
<protein>
    <recommendedName>
        <fullName evidence="10">Sensitive to high expression protein 9, mitochondrial</fullName>
    </recommendedName>
</protein>
<dbReference type="Pfam" id="PF05546">
    <property type="entry name" value="She9_MDM33"/>
    <property type="match status" value="1"/>
</dbReference>
<dbReference type="GO" id="GO:0005743">
    <property type="term" value="C:mitochondrial inner membrane"/>
    <property type="evidence" value="ECO:0007669"/>
    <property type="project" value="UniProtKB-SubCell"/>
</dbReference>
<evidence type="ECO:0000256" key="3">
    <source>
        <dbReference type="ARBA" id="ARBA00022792"/>
    </source>
</evidence>
<feature type="transmembrane region" description="Helical" evidence="10">
    <location>
        <begin position="295"/>
        <end position="315"/>
    </location>
</feature>
<evidence type="ECO:0000313" key="14">
    <source>
        <dbReference type="Proteomes" id="UP000016923"/>
    </source>
</evidence>
<keyword evidence="14" id="KW-1185">Reference proteome</keyword>
<organism evidence="13 14">
    <name type="scientific">Ophiostoma piceae (strain UAMH 11346)</name>
    <name type="common">Sap stain fungus</name>
    <dbReference type="NCBI Taxonomy" id="1262450"/>
    <lineage>
        <taxon>Eukaryota</taxon>
        <taxon>Fungi</taxon>
        <taxon>Dikarya</taxon>
        <taxon>Ascomycota</taxon>
        <taxon>Pezizomycotina</taxon>
        <taxon>Sordariomycetes</taxon>
        <taxon>Sordariomycetidae</taxon>
        <taxon>Ophiostomatales</taxon>
        <taxon>Ophiostomataceae</taxon>
        <taxon>Ophiostoma</taxon>
    </lineage>
</organism>
<gene>
    <name evidence="13" type="ORF">F503_03427</name>
</gene>
<dbReference type="AlphaFoldDB" id="S3D151"/>
<dbReference type="eggNOG" id="ENOG502QQ1E">
    <property type="taxonomic scope" value="Eukaryota"/>
</dbReference>
<name>S3D151_OPHP1</name>
<dbReference type="PANTHER" id="PTHR31961:SF3">
    <property type="entry name" value="SENSITIVE TO HIGH EXPRESSION PROTEIN 9, MITOCHONDRIAL"/>
    <property type="match status" value="1"/>
</dbReference>
<dbReference type="EMBL" id="KE148152">
    <property type="protein sequence ID" value="EPE07000.1"/>
    <property type="molecule type" value="Genomic_DNA"/>
</dbReference>
<feature type="compositionally biased region" description="Low complexity" evidence="12">
    <location>
        <begin position="411"/>
        <end position="427"/>
    </location>
</feature>